<dbReference type="HOGENOM" id="CLU_033726_1_0_1"/>
<dbReference type="Proteomes" id="UP000054266">
    <property type="component" value="Unassembled WGS sequence"/>
</dbReference>
<evidence type="ECO:0000313" key="2">
    <source>
        <dbReference type="EMBL" id="KIW65441.1"/>
    </source>
</evidence>
<evidence type="ECO:0000313" key="3">
    <source>
        <dbReference type="Proteomes" id="UP000054266"/>
    </source>
</evidence>
<protein>
    <recommendedName>
        <fullName evidence="4">BZIP domain-containing protein</fullName>
    </recommendedName>
</protein>
<dbReference type="STRING" id="5601.A0A0D2CJM8"/>
<feature type="region of interest" description="Disordered" evidence="1">
    <location>
        <begin position="1"/>
        <end position="70"/>
    </location>
</feature>
<feature type="compositionally biased region" description="Polar residues" evidence="1">
    <location>
        <begin position="1"/>
        <end position="10"/>
    </location>
</feature>
<dbReference type="PANTHER" id="PTHR38116">
    <property type="entry name" value="CHROMOSOME 7, WHOLE GENOME SHOTGUN SEQUENCE"/>
    <property type="match status" value="1"/>
</dbReference>
<dbReference type="PANTHER" id="PTHR38116:SF1">
    <property type="entry name" value="BZIP DOMAIN-CONTAINING PROTEIN"/>
    <property type="match status" value="1"/>
</dbReference>
<feature type="compositionally biased region" description="Basic residues" evidence="1">
    <location>
        <begin position="23"/>
        <end position="42"/>
    </location>
</feature>
<keyword evidence="3" id="KW-1185">Reference proteome</keyword>
<name>A0A0D2CJM8_9EURO</name>
<feature type="compositionally biased region" description="Basic and acidic residues" evidence="1">
    <location>
        <begin position="11"/>
        <end position="22"/>
    </location>
</feature>
<evidence type="ECO:0000256" key="1">
    <source>
        <dbReference type="SAM" id="MobiDB-lite"/>
    </source>
</evidence>
<dbReference type="Pfam" id="PF11905">
    <property type="entry name" value="DUF3425"/>
    <property type="match status" value="1"/>
</dbReference>
<reference evidence="2 3" key="1">
    <citation type="submission" date="2015-01" db="EMBL/GenBank/DDBJ databases">
        <title>The Genome Sequence of Capronia semiimmersa CBS27337.</title>
        <authorList>
            <consortium name="The Broad Institute Genomics Platform"/>
            <person name="Cuomo C."/>
            <person name="de Hoog S."/>
            <person name="Gorbushina A."/>
            <person name="Stielow B."/>
            <person name="Teixiera M."/>
            <person name="Abouelleil A."/>
            <person name="Chapman S.B."/>
            <person name="Priest M."/>
            <person name="Young S.K."/>
            <person name="Wortman J."/>
            <person name="Nusbaum C."/>
            <person name="Birren B."/>
        </authorList>
    </citation>
    <scope>NUCLEOTIDE SEQUENCE [LARGE SCALE GENOMIC DNA]</scope>
    <source>
        <strain evidence="2 3">CBS 27337</strain>
    </source>
</reference>
<dbReference type="InterPro" id="IPR021833">
    <property type="entry name" value="DUF3425"/>
</dbReference>
<sequence length="233" mass="26295">MSEPVTVSQKSPEDDWHGVSDPKKRKKIQDKLAQRARRRRLREARTQSLQLTSQRAQEKTSHASQMEQCQNHTPRVNALDLPNGLEELTLTSPLCRKCSSQITPIGQGLDIGYEPCLSMTVVSAMYVNGVILGLKGCTVIPQTSPPAGPDVPFSLQPTFLQLTTIHQPGIDRFPFPKMRDNLISMYAAIDEEEFGRDLCTRPSFTITAGMAPWDPKAWKIERFFADKWGFLFY</sequence>
<organism evidence="2 3">
    <name type="scientific">Phialophora macrospora</name>
    <dbReference type="NCBI Taxonomy" id="1851006"/>
    <lineage>
        <taxon>Eukaryota</taxon>
        <taxon>Fungi</taxon>
        <taxon>Dikarya</taxon>
        <taxon>Ascomycota</taxon>
        <taxon>Pezizomycotina</taxon>
        <taxon>Eurotiomycetes</taxon>
        <taxon>Chaetothyriomycetidae</taxon>
        <taxon>Chaetothyriales</taxon>
        <taxon>Herpotrichiellaceae</taxon>
        <taxon>Phialophora</taxon>
    </lineage>
</organism>
<feature type="compositionally biased region" description="Polar residues" evidence="1">
    <location>
        <begin position="46"/>
        <end position="55"/>
    </location>
</feature>
<evidence type="ECO:0008006" key="4">
    <source>
        <dbReference type="Google" id="ProtNLM"/>
    </source>
</evidence>
<dbReference type="EMBL" id="KN846960">
    <property type="protein sequence ID" value="KIW65441.1"/>
    <property type="molecule type" value="Genomic_DNA"/>
</dbReference>
<gene>
    <name evidence="2" type="ORF">PV04_07701</name>
</gene>
<accession>A0A0D2CJM8</accession>
<dbReference type="AlphaFoldDB" id="A0A0D2CJM8"/>
<proteinExistence type="predicted"/>